<organism evidence="1">
    <name type="scientific">Nymphaea colorata</name>
    <name type="common">pocket water lily</name>
    <dbReference type="NCBI Taxonomy" id="210225"/>
    <lineage>
        <taxon>Eukaryota</taxon>
        <taxon>Viridiplantae</taxon>
        <taxon>Streptophyta</taxon>
        <taxon>Embryophyta</taxon>
        <taxon>Tracheophyta</taxon>
        <taxon>Spermatophyta</taxon>
        <taxon>Magnoliopsida</taxon>
        <taxon>Nymphaeales</taxon>
        <taxon>Nymphaeaceae</taxon>
        <taxon>Nymphaea</taxon>
    </lineage>
</organism>
<gene>
    <name evidence="1" type="ORF">NYM_LOCUS27833</name>
</gene>
<dbReference type="PANTHER" id="PTHR47481">
    <property type="match status" value="1"/>
</dbReference>
<evidence type="ECO:0008006" key="2">
    <source>
        <dbReference type="Google" id="ProtNLM"/>
    </source>
</evidence>
<dbReference type="PANTHER" id="PTHR47481:SF22">
    <property type="entry name" value="RETROTRANSPOSON GAG DOMAIN-CONTAINING PROTEIN"/>
    <property type="match status" value="1"/>
</dbReference>
<evidence type="ECO:0000313" key="1">
    <source>
        <dbReference type="EMBL" id="VVW79299.1"/>
    </source>
</evidence>
<dbReference type="AlphaFoldDB" id="A0A5K1GSW6"/>
<accession>A0A5K1GSW6</accession>
<reference evidence="1" key="1">
    <citation type="submission" date="2019-09" db="EMBL/GenBank/DDBJ databases">
        <authorList>
            <person name="Zhang L."/>
        </authorList>
    </citation>
    <scope>NUCLEOTIDE SEQUENCE</scope>
</reference>
<protein>
    <recommendedName>
        <fullName evidence="2">Retrotransposon Copia-like N-terminal domain-containing protein</fullName>
    </recommendedName>
</protein>
<dbReference type="EMBL" id="LR721787">
    <property type="protein sequence ID" value="VVW79299.1"/>
    <property type="molecule type" value="Genomic_DNA"/>
</dbReference>
<dbReference type="Pfam" id="PF14223">
    <property type="entry name" value="Retrotran_gag_2"/>
    <property type="match status" value="1"/>
</dbReference>
<proteinExistence type="predicted"/>
<dbReference type="Gramene" id="NC9G0271630.1">
    <property type="protein sequence ID" value="NC9G0271630.1:cds"/>
    <property type="gene ID" value="NC9G0271630"/>
</dbReference>
<name>A0A5K1GSW6_9MAGN</name>
<sequence>MANQQAIPEGDSYSTTTASTKSSFDNLNLPFSGQISSVILAPTSLQHFLSIKLSSHNYLLWESQFIPMLKSYNMMRYIDGSFKCPDEFLPSEDGKITILNPAFLEWHRGDQLLLSWIISSLSEVVHSQVVGLDSSYKVWTTIKRIYAAQSRAKVQQLKSALQNLKKGNESITTYFHKAKDVAHQLAMASKPVVEEDLVMNIISGLPTDEYGTLKVSLRTRVDPINLEELYSLLLVQESEISKLGNVEDPSAYVAH</sequence>